<dbReference type="CDD" id="cd01201">
    <property type="entry name" value="PH_BEACH"/>
    <property type="match status" value="1"/>
</dbReference>
<keyword evidence="1 3" id="KW-0853">WD repeat</keyword>
<dbReference type="SUPFAM" id="SSF50729">
    <property type="entry name" value="PH domain-like"/>
    <property type="match status" value="1"/>
</dbReference>
<dbReference type="InterPro" id="IPR001680">
    <property type="entry name" value="WD40_rpt"/>
</dbReference>
<feature type="compositionally biased region" description="Low complexity" evidence="4">
    <location>
        <begin position="1138"/>
        <end position="1150"/>
    </location>
</feature>
<dbReference type="PROSITE" id="PS51783">
    <property type="entry name" value="PH_BEACH"/>
    <property type="match status" value="1"/>
</dbReference>
<dbReference type="eggNOG" id="KOG1787">
    <property type="taxonomic scope" value="Eukaryota"/>
</dbReference>
<dbReference type="InterPro" id="IPR013320">
    <property type="entry name" value="ConA-like_dom_sf"/>
</dbReference>
<sequence length="3203" mass="370031">MNEKFDPCFQEAGISQPNKFFKENKILIRPSVISEFFNYFEDLEEDKQISSLDALLEIIPQISQNATMLVSKSISKQNAKAHDLIDVLIQLAIKLAGRKNQKVIEKLISLIVILAKENNLRKSNLQSVYSILSNNFYDQNLDYSQLCTAVEILQKVFKIQRPRGYSSTTPISSPILASSHIQQQQKLVVNQIEADDKEVRSNPYSYFYFQGKDSNISIVQGNANPVWKFENGICLCFWFYLDKLKYSIEDSCIVPQQKLFTIHTSVDGKGGGIEAYFVNNQLFYRILPEQYLEPTPKSNGVLVDQFQPGEWHFIGIDHEVPKLFGKSGSIKVVVNNKKPISFNMDYPKIPSSSQIKKFCFGEHLIGKISSVMILSQPIGVDEIQQLPKFYQYGFQNSHSLKSLDRTFESSINKIYLLLSPTRSYNNRCYDAINNHVALFSEKAGVYYKDPLKFKINELGGLQGIVPLFYVIRFCKKSGETNAVNELLELLIILLHKRHDFQTQAAKLDILKIISNLLSELTEPYIDLITIARLKELKQVIQEPSLQQSFFLDFLWNLDLLFVMESNEVKIQYIAFLKSVYEQNPDHYNKLFSVSQIISQAILKCDVRTSQCCQNHSLNLLGVKQVDQAKSSIIETQNSPALNSLSNNNQEQFNQLSKIIQPLFEIIESIFLKSCDDLGQDLVQILNAFNLKCSPCFHLSLFGILKKILIDKPSDQQNNTKKYLKIMIENKAIYTFLYLMQNSPFIDIKAMCLKMINLLNQKTTKQQLINEYELCSYISNILWNLNQCKSIEVTPLINPQESPEKAKIAPQIGNFNLDSNQQLIESKFIEQEEQVDKINSKQEMISQGISNNNGQQQLLFQSKENKKISFNQDQFENGNHLNDNQNLQQPQIDQPQPFFKKEKPQSKHQKQFQLNKGALNLNIEQDDNSQPINNTAQIAINTENGNYQKEETNQLTQEPLKINKPPQKKKKFLQLDDDILINTNDDFVISQPQAQQQEKESQNNKKTLIGFMDKLNKAQEENQEKDHQQIQNDNNSLSQFIPPNGSKKPSISNAFNSQYQESDGFTFNIPNEPYDQMKVAMNPGFNQAPSMLNKRAQGSKFSFPTLDSNPTATSNTNNNGLDLGSKNKIGGSSKFQFDSSGIPSSIPSIPSGGSGTYMEPKMSSKAGQALQFTFPNQKPKGSSSSTNDQVENFSLPQPRKSLKNQNLNLKQIDDKNDEEEELSEKAAESKQDRSSIPLDISLEQNVVLPKLPHQTHQRIKKPNLMLNDVPTNDENKADTINPPQKQPSQPNQSTKKGKPSSGQPSYKKKLFGNLEINIDTVNEEYTTGGGETALKQLQIQNYDEAEEEKAIAELARLCVKYMNGELKYSEEDYYNSRMPNIPQKSFNAPMSVRGIKNIDLSQTGQTYLENTEKPLNIIMENTAQENDMSFSMDFNKEQSIGPTPKNLQILNKKNSSLKDNFLATDDLIKAQYFKDELMNEEIVKPQVQVDNLIQKDEQEVVATANVSNQEIFNQTGQINQNQELVDRQKLFDSIDFEPLYISIMEWVLQRLPGNLDNTIIITDKDNITSNHALQILMSFYNHCNNNLRPVIIQDLQLVVKWNIQNSNTLLKYTEFYYWLLDILFDQQVNMFLEKEANGNQKDAVSAVLWSSGMKIHAILMKAALMQDPEGYKKLQGIFVWLETKFAQAVSQDQKFTFSVASKYLLRSLWQSMLDSVNEDLKGNLNQQINSPAFWNNIIQIIYSTQEIVLSAHNYEFNLPKVNDHSKIYLSMRNFCTIVDTQNDFNIPKNFKDQITSNNWIDRQIVNGIIKILDNIWNETKFDINFQKFHNNKQNVANSQALEESEWLTIQKQVANMLSFSKQEEFVKDFDILMSNPIPERGSFMKICNLLITLQIDDIIRRRQSKEILREALERFERMIKYYIVVCENTREKKVLAQKEAIHANILYCLNYLYIQYETAIAGVANNEGNPSEKSEHEKVKNCIGKSIKNIFVFILLCIELIHQQYGNFDNYPQMKANMASFSVSPMIPNLNMILFDLFHTYLLMMNSSNNQQNSGNPANDCILNMKTLKEHKNEYQFLNIGELTFSNEWVFCFTDNPKIWEVINKYYNDIFKNTQRTIREISEESSKGSIRSFKMNEMNKEVIGRTYNNQIFDNTAKVLEIEEQQKYRDLQVNEESVRCARNLWKKCWKRLRIYDGLWKPKHINNQYDQPFDEQRFSYENRQNNPFFYLKIDKYEARNRMKPYLKLKLIDPKYAKEYQTKLKQLRVNQGQTSILSSNVKLTIVQNQISNDNINNNIDSVNEIYGKNAQDSFANINSDPNNTTNIQLSSNNITSAININNQSSQNTVNSSNSGNSYFFNLGKNISKNIAKTFKSILPFAKESSSTNQKGINEIQNKNLLISQEVQFTKKCQWIKTLTARNGQLSMTDDNLVFQYESIEQKESHIAMTSHKIPDDRRLIKEWPLKQIKEVHTRRYILKRTAIEIFFLDGSCVLLNFPHSTQDCEEVSQKLVRNRKKRCPNIIYYNTLDPRKLIEKTNITQKWLNRQISNFEYLMHLNGLGSRSYKDLTQYPVFPWIITDYKSKDIFTTIRDLTKPMGALGTQERIDFYLERFSNIDPFQDIPPFHYGSHYSSPAIIFQFMLRIQPFTNGTKILQGNKFDIPDRLFYSLEDSFRCATEDNADIRELIPELFYLPELFLNINKEDFGIRQTGERVDNVEIPQWADRNPYKFVVLHRKALESEVVSSSISNWIDLIFGYKQIGKEAEKNLNVFYHLTYEQKVDLDQIKDESTRISTETQIINFGQTPFQLFLDKPHPQRFSKDQIFAGRIIADPQAEIKVFRPSNGKKKKQATKEYKLVNFFSDMIDDSIISLKWINDTRFICLRRNGQITQFRWYNNPVHQAQQTAIPFQCGEDKKKEITLDKGKKVALNQIDQSVNYNEYPCYFLKESKIVILGGLWDGIIKLVQIDTNQEVESYQMHNDTVTYMTSDSKENFLISGTKSGEVIVWKINTEMKLSVRYVINDHRDRITQIKISKDLLIFATASEDSTINIYNLISGQFYRTFFHPNNLSIDNVLISYQPLPCIVFYSNQDRTLYSYSINGQFLAKANEEFLQITSSLIVRDNNFSEIIIYGNERGDVFFRELPFLNLRKVYNVSIGSPVLSIVCSKDKRYLLCGCSDGYISVLTDPLTNNRVIQLGRSNSNNNEQQK</sequence>
<proteinExistence type="predicted"/>
<name>Q22HC6_TETTS</name>
<dbReference type="SMART" id="SM01026">
    <property type="entry name" value="Beach"/>
    <property type="match status" value="1"/>
</dbReference>
<dbReference type="OrthoDB" id="313252at2759"/>
<dbReference type="PANTHER" id="PTHR13743:SF112">
    <property type="entry name" value="BEACH DOMAIN-CONTAINING PROTEIN"/>
    <property type="match status" value="1"/>
</dbReference>
<organism evidence="7 8">
    <name type="scientific">Tetrahymena thermophila (strain SB210)</name>
    <dbReference type="NCBI Taxonomy" id="312017"/>
    <lineage>
        <taxon>Eukaryota</taxon>
        <taxon>Sar</taxon>
        <taxon>Alveolata</taxon>
        <taxon>Ciliophora</taxon>
        <taxon>Intramacronucleata</taxon>
        <taxon>Oligohymenophorea</taxon>
        <taxon>Hymenostomatida</taxon>
        <taxon>Tetrahymenina</taxon>
        <taxon>Tetrahymenidae</taxon>
        <taxon>Tetrahymena</taxon>
    </lineage>
</organism>
<feature type="repeat" description="WD" evidence="3">
    <location>
        <begin position="2971"/>
        <end position="3012"/>
    </location>
</feature>
<feature type="region of interest" description="Disordered" evidence="4">
    <location>
        <begin position="1102"/>
        <end position="1236"/>
    </location>
</feature>
<dbReference type="SUPFAM" id="SSF50978">
    <property type="entry name" value="WD40 repeat-like"/>
    <property type="match status" value="1"/>
</dbReference>
<dbReference type="PROSITE" id="PS50197">
    <property type="entry name" value="BEACH"/>
    <property type="match status" value="1"/>
</dbReference>
<dbReference type="EMBL" id="GG662588">
    <property type="protein sequence ID" value="EAR84775.2"/>
    <property type="molecule type" value="Genomic_DNA"/>
</dbReference>
<feature type="compositionally biased region" description="Polar residues" evidence="4">
    <location>
        <begin position="1028"/>
        <end position="1053"/>
    </location>
</feature>
<dbReference type="Gene3D" id="2.130.10.10">
    <property type="entry name" value="YVTN repeat-like/Quinoprotein amine dehydrogenase"/>
    <property type="match status" value="1"/>
</dbReference>
<dbReference type="InterPro" id="IPR036372">
    <property type="entry name" value="BEACH_dom_sf"/>
</dbReference>
<evidence type="ECO:0000256" key="2">
    <source>
        <dbReference type="ARBA" id="ARBA00022737"/>
    </source>
</evidence>
<feature type="region of interest" description="Disordered" evidence="4">
    <location>
        <begin position="1248"/>
        <end position="1306"/>
    </location>
</feature>
<dbReference type="InterPro" id="IPR000409">
    <property type="entry name" value="BEACH_dom"/>
</dbReference>
<dbReference type="GeneID" id="7832856"/>
<dbReference type="HOGENOM" id="CLU_225522_0_0_1"/>
<feature type="domain" description="BEACH-type PH" evidence="6">
    <location>
        <begin position="2397"/>
        <end position="2508"/>
    </location>
</feature>
<dbReference type="KEGG" id="tet:TTHERM_00637770"/>
<dbReference type="InterPro" id="IPR015943">
    <property type="entry name" value="WD40/YVTN_repeat-like_dom_sf"/>
</dbReference>
<dbReference type="Pfam" id="PF02138">
    <property type="entry name" value="Beach"/>
    <property type="match status" value="1"/>
</dbReference>
<dbReference type="CDD" id="cd06071">
    <property type="entry name" value="Beach"/>
    <property type="match status" value="1"/>
</dbReference>
<dbReference type="Pfam" id="PF20426">
    <property type="entry name" value="NBCH_WD40"/>
    <property type="match status" value="1"/>
</dbReference>
<accession>Q22HC6</accession>
<evidence type="ECO:0000256" key="3">
    <source>
        <dbReference type="PROSITE-ProRule" id="PRU00221"/>
    </source>
</evidence>
<dbReference type="InterPro" id="IPR023362">
    <property type="entry name" value="PH-BEACH_dom"/>
</dbReference>
<dbReference type="InterPro" id="IPR036322">
    <property type="entry name" value="WD40_repeat_dom_sf"/>
</dbReference>
<evidence type="ECO:0000256" key="4">
    <source>
        <dbReference type="SAM" id="MobiDB-lite"/>
    </source>
</evidence>
<feature type="compositionally biased region" description="Polar residues" evidence="4">
    <location>
        <begin position="1169"/>
        <end position="1194"/>
    </location>
</feature>
<dbReference type="InterPro" id="IPR050865">
    <property type="entry name" value="BEACH_Domain"/>
</dbReference>
<reference evidence="8" key="1">
    <citation type="journal article" date="2006" name="PLoS Biol.">
        <title>Macronuclear genome sequence of the ciliate Tetrahymena thermophila, a model eukaryote.</title>
        <authorList>
            <person name="Eisen J.A."/>
            <person name="Coyne R.S."/>
            <person name="Wu M."/>
            <person name="Wu D."/>
            <person name="Thiagarajan M."/>
            <person name="Wortman J.R."/>
            <person name="Badger J.H."/>
            <person name="Ren Q."/>
            <person name="Amedeo P."/>
            <person name="Jones K.M."/>
            <person name="Tallon L.J."/>
            <person name="Delcher A.L."/>
            <person name="Salzberg S.L."/>
            <person name="Silva J.C."/>
            <person name="Haas B.J."/>
            <person name="Majoros W.H."/>
            <person name="Farzad M."/>
            <person name="Carlton J.M."/>
            <person name="Smith R.K. Jr."/>
            <person name="Garg J."/>
            <person name="Pearlman R.E."/>
            <person name="Karrer K.M."/>
            <person name="Sun L."/>
            <person name="Manning G."/>
            <person name="Elde N.C."/>
            <person name="Turkewitz A.P."/>
            <person name="Asai D.J."/>
            <person name="Wilkes D.E."/>
            <person name="Wang Y."/>
            <person name="Cai H."/>
            <person name="Collins K."/>
            <person name="Stewart B.A."/>
            <person name="Lee S.R."/>
            <person name="Wilamowska K."/>
            <person name="Weinberg Z."/>
            <person name="Ruzzo W.L."/>
            <person name="Wloga D."/>
            <person name="Gaertig J."/>
            <person name="Frankel J."/>
            <person name="Tsao C.-C."/>
            <person name="Gorovsky M.A."/>
            <person name="Keeling P.J."/>
            <person name="Waller R.F."/>
            <person name="Patron N.J."/>
            <person name="Cherry J.M."/>
            <person name="Stover N.A."/>
            <person name="Krieger C.J."/>
            <person name="del Toro C."/>
            <person name="Ryder H.F."/>
            <person name="Williamson S.C."/>
            <person name="Barbeau R.A."/>
            <person name="Hamilton E.P."/>
            <person name="Orias E."/>
        </authorList>
    </citation>
    <scope>NUCLEOTIDE SEQUENCE [LARGE SCALE GENOMIC DNA]</scope>
    <source>
        <strain evidence="8">SB210</strain>
    </source>
</reference>
<dbReference type="InterPro" id="IPR011993">
    <property type="entry name" value="PH-like_dom_sf"/>
</dbReference>
<dbReference type="InParanoid" id="Q22HC6"/>
<dbReference type="InterPro" id="IPR016024">
    <property type="entry name" value="ARM-type_fold"/>
</dbReference>
<evidence type="ECO:0000259" key="5">
    <source>
        <dbReference type="PROSITE" id="PS50197"/>
    </source>
</evidence>
<dbReference type="SUPFAM" id="SSF49899">
    <property type="entry name" value="Concanavalin A-like lectins/glucanases"/>
    <property type="match status" value="1"/>
</dbReference>
<protein>
    <submittedName>
        <fullName evidence="7">Beige/BEACH domain protein</fullName>
    </submittedName>
</protein>
<dbReference type="Proteomes" id="UP000009168">
    <property type="component" value="Unassembled WGS sequence"/>
</dbReference>
<feature type="repeat" description="WD" evidence="3">
    <location>
        <begin position="3016"/>
        <end position="3057"/>
    </location>
</feature>
<evidence type="ECO:0000259" key="6">
    <source>
        <dbReference type="PROSITE" id="PS51783"/>
    </source>
</evidence>
<dbReference type="SMR" id="Q22HC6"/>
<dbReference type="PROSITE" id="PS50082">
    <property type="entry name" value="WD_REPEATS_2"/>
    <property type="match status" value="2"/>
</dbReference>
<dbReference type="Gene3D" id="1.10.1540.10">
    <property type="entry name" value="BEACH domain"/>
    <property type="match status" value="1"/>
</dbReference>
<feature type="compositionally biased region" description="Basic and acidic residues" evidence="4">
    <location>
        <begin position="1222"/>
        <end position="1232"/>
    </location>
</feature>
<feature type="compositionally biased region" description="Low complexity" evidence="4">
    <location>
        <begin position="1107"/>
        <end position="1118"/>
    </location>
</feature>
<evidence type="ECO:0000313" key="7">
    <source>
        <dbReference type="EMBL" id="EAR84775.2"/>
    </source>
</evidence>
<evidence type="ECO:0000256" key="1">
    <source>
        <dbReference type="ARBA" id="ARBA00022574"/>
    </source>
</evidence>
<evidence type="ECO:0000313" key="8">
    <source>
        <dbReference type="Proteomes" id="UP000009168"/>
    </source>
</evidence>
<feature type="region of interest" description="Disordered" evidence="4">
    <location>
        <begin position="1019"/>
        <end position="1053"/>
    </location>
</feature>
<dbReference type="InterPro" id="IPR046851">
    <property type="entry name" value="NBCH_WD40"/>
</dbReference>
<dbReference type="SUPFAM" id="SSF81837">
    <property type="entry name" value="BEACH domain"/>
    <property type="match status" value="1"/>
</dbReference>
<dbReference type="RefSeq" id="XP_001032438.2">
    <property type="nucleotide sequence ID" value="XM_001032438.2"/>
</dbReference>
<keyword evidence="8" id="KW-1185">Reference proteome</keyword>
<gene>
    <name evidence="7" type="ORF">TTHERM_00637770</name>
</gene>
<dbReference type="SUPFAM" id="SSF48371">
    <property type="entry name" value="ARM repeat"/>
    <property type="match status" value="1"/>
</dbReference>
<dbReference type="SMART" id="SM00320">
    <property type="entry name" value="WD40"/>
    <property type="match status" value="3"/>
</dbReference>
<dbReference type="PANTHER" id="PTHR13743">
    <property type="entry name" value="BEIGE/BEACH-RELATED"/>
    <property type="match status" value="1"/>
</dbReference>
<keyword evidence="2" id="KW-0677">Repeat</keyword>
<feature type="domain" description="BEACH" evidence="5">
    <location>
        <begin position="2524"/>
        <end position="2813"/>
    </location>
</feature>
<dbReference type="Pfam" id="PF14844">
    <property type="entry name" value="PH_BEACH"/>
    <property type="match status" value="1"/>
</dbReference>
<feature type="compositionally biased region" description="Low complexity" evidence="4">
    <location>
        <begin position="1280"/>
        <end position="1292"/>
    </location>
</feature>
<dbReference type="Gene3D" id="2.30.29.30">
    <property type="entry name" value="Pleckstrin-homology domain (PH domain)/Phosphotyrosine-binding domain (PTB)"/>
    <property type="match status" value="1"/>
</dbReference>